<dbReference type="AlphaFoldDB" id="A0AA90KKA3"/>
<dbReference type="PANTHER" id="PTHR48050">
    <property type="entry name" value="STEROL 3-BETA-GLUCOSYLTRANSFERASE"/>
    <property type="match status" value="1"/>
</dbReference>
<dbReference type="Pfam" id="PF03033">
    <property type="entry name" value="Glyco_transf_28"/>
    <property type="match status" value="1"/>
</dbReference>
<dbReference type="GO" id="GO:0008194">
    <property type="term" value="F:UDP-glycosyltransferase activity"/>
    <property type="evidence" value="ECO:0007669"/>
    <property type="project" value="InterPro"/>
</dbReference>
<dbReference type="PANTHER" id="PTHR48050:SF13">
    <property type="entry name" value="STEROL 3-BETA-GLUCOSYLTRANSFERASE UGT80A2"/>
    <property type="match status" value="1"/>
</dbReference>
<dbReference type="SUPFAM" id="SSF53756">
    <property type="entry name" value="UDP-Glycosyltransferase/glycogen phosphorylase"/>
    <property type="match status" value="1"/>
</dbReference>
<protein>
    <submittedName>
        <fullName evidence="4">Glycosyltransferase</fullName>
    </submittedName>
</protein>
<organism evidence="4">
    <name type="scientific">Streptantibioticus silvisoli</name>
    <dbReference type="NCBI Taxonomy" id="2705255"/>
    <lineage>
        <taxon>Bacteria</taxon>
        <taxon>Bacillati</taxon>
        <taxon>Actinomycetota</taxon>
        <taxon>Actinomycetes</taxon>
        <taxon>Kitasatosporales</taxon>
        <taxon>Streptomycetaceae</taxon>
        <taxon>Streptantibioticus</taxon>
    </lineage>
</organism>
<dbReference type="CDD" id="cd03784">
    <property type="entry name" value="GT1_Gtf-like"/>
    <property type="match status" value="1"/>
</dbReference>
<feature type="domain" description="Erythromycin biosynthesis protein CIII-like C-terminal" evidence="3">
    <location>
        <begin position="313"/>
        <end position="414"/>
    </location>
</feature>
<dbReference type="GO" id="GO:0016758">
    <property type="term" value="F:hexosyltransferase activity"/>
    <property type="evidence" value="ECO:0007669"/>
    <property type="project" value="InterPro"/>
</dbReference>
<evidence type="ECO:0000259" key="3">
    <source>
        <dbReference type="Pfam" id="PF06722"/>
    </source>
</evidence>
<proteinExistence type="predicted"/>
<keyword evidence="1" id="KW-0808">Transferase</keyword>
<feature type="domain" description="Glycosyltransferase family 28 N-terminal" evidence="2">
    <location>
        <begin position="16"/>
        <end position="53"/>
    </location>
</feature>
<dbReference type="RefSeq" id="WP_271316994.1">
    <property type="nucleotide sequence ID" value="NZ_JABXJJ020000071.1"/>
</dbReference>
<dbReference type="Gene3D" id="3.40.50.2000">
    <property type="entry name" value="Glycogen Phosphorylase B"/>
    <property type="match status" value="2"/>
</dbReference>
<name>A0AA90KKA3_9ACTN</name>
<dbReference type="FunFam" id="3.40.50.2000:FF:000009">
    <property type="entry name" value="Sterol 3-beta-glucosyltransferase UGT80A2"/>
    <property type="match status" value="1"/>
</dbReference>
<accession>A0AA90KKA3</accession>
<dbReference type="Pfam" id="PF06722">
    <property type="entry name" value="EryCIII-like_C"/>
    <property type="match status" value="1"/>
</dbReference>
<dbReference type="EMBL" id="JABXJJ020000071">
    <property type="protein sequence ID" value="MDI5974354.1"/>
    <property type="molecule type" value="Genomic_DNA"/>
</dbReference>
<dbReference type="InterPro" id="IPR002213">
    <property type="entry name" value="UDP_glucos_trans"/>
</dbReference>
<comment type="caution">
    <text evidence="4">The sequence shown here is derived from an EMBL/GenBank/DDBJ whole genome shotgun (WGS) entry which is preliminary data.</text>
</comment>
<dbReference type="InterPro" id="IPR050426">
    <property type="entry name" value="Glycosyltransferase_28"/>
</dbReference>
<evidence type="ECO:0000259" key="2">
    <source>
        <dbReference type="Pfam" id="PF03033"/>
    </source>
</evidence>
<dbReference type="InterPro" id="IPR010610">
    <property type="entry name" value="EryCIII-like_C"/>
</dbReference>
<sequence>MRPGTHEQDGGRTIRIGIATVGSRGDFEPYVALAHALIGAGHEVSLAAPTDAVALAAGVDAKFTEIDLEVRAVFRSEQGRRWLAAGDVDAYLQGIAAMMSGAADSIARTVLAVAGECDLLVTGVNTEDYGLAVSQAHGIPVVLGHLTPWLMTDEFPQPLTPQAVPPGVPEREYHRETHRMAEEIYWAGKKDDVNAFRAGLGLEPAPSAALTWTCDLGLPTLQAFSTEVVPRPREWGRENLVTGFWRLPAEVRRRVGEADVPDGLADWLAAGPPPVFLGFGSMPVLDPARVLELVVAAAARTGLRLLVGAGWSDLTGLGELPDTVRLVGEIDHDWLFPQVRAVVHHGGAGTTAAGLTAGRPTWISTVFSDQPFWGDRVTRLGVGGCGRYLDLDLDHLTYALGEITTDAVAARAAALGERLRREDGLAAAVRALTGPTR</sequence>
<evidence type="ECO:0000313" key="4">
    <source>
        <dbReference type="EMBL" id="MDI5974354.1"/>
    </source>
</evidence>
<evidence type="ECO:0000256" key="1">
    <source>
        <dbReference type="ARBA" id="ARBA00022679"/>
    </source>
</evidence>
<gene>
    <name evidence="4" type="ORF">POF50_034260</name>
</gene>
<reference evidence="4" key="1">
    <citation type="submission" date="2023-05" db="EMBL/GenBank/DDBJ databases">
        <title>Streptantibioticus silvisoli sp. nov., acidotolerant actinomycetes 1 from pine litter.</title>
        <authorList>
            <person name="Swiecimska M."/>
            <person name="Golinska P."/>
            <person name="Sangal V."/>
            <person name="Wachnowicz B."/>
            <person name="Goodfellow M."/>
        </authorList>
    </citation>
    <scope>NUCLEOTIDE SEQUENCE</scope>
    <source>
        <strain evidence="4">SL13</strain>
    </source>
</reference>
<dbReference type="GO" id="GO:0033072">
    <property type="term" value="P:vancomycin biosynthetic process"/>
    <property type="evidence" value="ECO:0007669"/>
    <property type="project" value="UniProtKB-ARBA"/>
</dbReference>
<dbReference type="InterPro" id="IPR004276">
    <property type="entry name" value="GlycoTrans_28_N"/>
</dbReference>
<dbReference type="GO" id="GO:0005975">
    <property type="term" value="P:carbohydrate metabolic process"/>
    <property type="evidence" value="ECO:0007669"/>
    <property type="project" value="InterPro"/>
</dbReference>